<reference evidence="5" key="1">
    <citation type="submission" date="2022-11" db="UniProtKB">
        <authorList>
            <consortium name="WormBaseParasite"/>
        </authorList>
    </citation>
    <scope>IDENTIFICATION</scope>
</reference>
<accession>A0A915LKB9</accession>
<dbReference type="CDD" id="cd19941">
    <property type="entry name" value="TIL"/>
    <property type="match status" value="1"/>
</dbReference>
<evidence type="ECO:0000313" key="4">
    <source>
        <dbReference type="Proteomes" id="UP000887561"/>
    </source>
</evidence>
<keyword evidence="3" id="KW-0675">Receptor</keyword>
<name>A0A915LKB9_MELJA</name>
<dbReference type="AlphaFoldDB" id="A0A915LKB9"/>
<dbReference type="WBParaSite" id="scaffold11978_cov152.g16006">
    <property type="protein sequence ID" value="scaffold11978_cov152.g16006"/>
    <property type="gene ID" value="scaffold11978_cov152.g16006"/>
</dbReference>
<organism evidence="4 5">
    <name type="scientific">Meloidogyne javanica</name>
    <name type="common">Root-knot nematode worm</name>
    <dbReference type="NCBI Taxonomy" id="6303"/>
    <lineage>
        <taxon>Eukaryota</taxon>
        <taxon>Metazoa</taxon>
        <taxon>Ecdysozoa</taxon>
        <taxon>Nematoda</taxon>
        <taxon>Chromadorea</taxon>
        <taxon>Rhabditida</taxon>
        <taxon>Tylenchina</taxon>
        <taxon>Tylenchomorpha</taxon>
        <taxon>Tylenchoidea</taxon>
        <taxon>Meloidogynidae</taxon>
        <taxon>Meloidogyninae</taxon>
        <taxon>Meloidogyne</taxon>
        <taxon>Meloidogyne incognita group</taxon>
    </lineage>
</organism>
<dbReference type="Proteomes" id="UP000887561">
    <property type="component" value="Unplaced"/>
</dbReference>
<sequence length="250" mass="28592">MWSKEPQKCGCDGTCKNLNPPCKTKPVCGAQRCLCIQRMVGNGAIERYVRNQNNKCVEEKNCCKHFFRRCIATKDEIKCKSEGNCEIMNGMNVEKLKGPHNKSIWDVRSLIEQRIGELALNGKYVERKIENYVNINLNAVFSVMDEEMKMPDTDYFEFLNKNGLFAIHPHSLIEDLMLIVNMAKIMPFFNKLEMSDIVNQLKNISWAIIVLAVAYYSSTKLSDAVITTERLPMYAAFSGDYYKGNLTLSI</sequence>
<protein>
    <submittedName>
        <fullName evidence="5">Uncharacterized protein</fullName>
    </submittedName>
</protein>
<evidence type="ECO:0000256" key="2">
    <source>
        <dbReference type="ARBA" id="ARBA00023163"/>
    </source>
</evidence>
<evidence type="ECO:0000256" key="3">
    <source>
        <dbReference type="ARBA" id="ARBA00023170"/>
    </source>
</evidence>
<evidence type="ECO:0000256" key="1">
    <source>
        <dbReference type="ARBA" id="ARBA00023015"/>
    </source>
</evidence>
<keyword evidence="4" id="KW-1185">Reference proteome</keyword>
<keyword evidence="1" id="KW-0805">Transcription regulation</keyword>
<keyword evidence="2" id="KW-0804">Transcription</keyword>
<dbReference type="SUPFAM" id="SSF48508">
    <property type="entry name" value="Nuclear receptor ligand-binding domain"/>
    <property type="match status" value="1"/>
</dbReference>
<proteinExistence type="predicted"/>
<evidence type="ECO:0000313" key="5">
    <source>
        <dbReference type="WBParaSite" id="scaffold11978_cov152.g16006"/>
    </source>
</evidence>
<dbReference type="InterPro" id="IPR035500">
    <property type="entry name" value="NHR-like_dom_sf"/>
</dbReference>